<gene>
    <name evidence="3" type="ORF">CAMP_LOCUS14259</name>
</gene>
<evidence type="ECO:0000313" key="4">
    <source>
        <dbReference type="Proteomes" id="UP001152747"/>
    </source>
</evidence>
<protein>
    <recommendedName>
        <fullName evidence="2">BTB domain-containing protein</fullName>
    </recommendedName>
</protein>
<feature type="region of interest" description="Disordered" evidence="1">
    <location>
        <begin position="479"/>
        <end position="504"/>
    </location>
</feature>
<evidence type="ECO:0000256" key="1">
    <source>
        <dbReference type="SAM" id="MobiDB-lite"/>
    </source>
</evidence>
<sequence length="504" mass="57843">MTSFLKKLRSKSPQKQRVALPIMNGYLPQQQQQHNQFLPPQNYPPVCYLPLPPSPKPRNSPLTARSGSNLNNGSNQSSDSFGIHSWNTEPQMSEDRYYLQNGNLSDPTDGPGPLMRARSHSPRKQRRETQEEKKVKSKSKSPQKKHHRTVINQLDYLNSQCHLEGCSANVVVHSTRFLLCRHQLCHASEYFKDMLRDRRTEDDIHVTVSSMSEPSPSTQFRWFIESCIPCPALKDISDETLETCMRLSKRFHAKGLELRCSKFIIENSCSRQPIVALCWLNWSLKHKYEPQTQASLLPAVARLSLNSLERHRHMLTEKIYSEILTAKLRGTYDKAVQVFRTIHRMDHFTIDLEKCPKCQRSRDGMRVKVHCDPCRKQVGCDRCHPSGCEIEAKAGEDLQAFFQCKHQLVPLNDATDECHCQIPILAHHLGAIAHFRQPQQNQIEQESQYINSPILRTILIVSTLQFDAESLDFGARRRIKRSATSSPLPTDPPSSDSWEEDSDE</sequence>
<feature type="compositionally biased region" description="Basic residues" evidence="1">
    <location>
        <begin position="135"/>
        <end position="148"/>
    </location>
</feature>
<feature type="compositionally biased region" description="Low complexity" evidence="1">
    <location>
        <begin position="30"/>
        <end position="49"/>
    </location>
</feature>
<evidence type="ECO:0000313" key="3">
    <source>
        <dbReference type="EMBL" id="CAI5451622.1"/>
    </source>
</evidence>
<dbReference type="Proteomes" id="UP001152747">
    <property type="component" value="Unassembled WGS sequence"/>
</dbReference>
<evidence type="ECO:0000259" key="2">
    <source>
        <dbReference type="Pfam" id="PF00651"/>
    </source>
</evidence>
<dbReference type="EMBL" id="CANHGI010000005">
    <property type="protein sequence ID" value="CAI5451622.1"/>
    <property type="molecule type" value="Genomic_DNA"/>
</dbReference>
<dbReference type="SUPFAM" id="SSF54695">
    <property type="entry name" value="POZ domain"/>
    <property type="match status" value="1"/>
</dbReference>
<dbReference type="Gene3D" id="3.30.710.10">
    <property type="entry name" value="Potassium Channel Kv1.1, Chain A"/>
    <property type="match status" value="1"/>
</dbReference>
<feature type="compositionally biased region" description="Low complexity" evidence="1">
    <location>
        <begin position="59"/>
        <end position="80"/>
    </location>
</feature>
<proteinExistence type="predicted"/>
<feature type="compositionally biased region" description="Basic residues" evidence="1">
    <location>
        <begin position="117"/>
        <end position="126"/>
    </location>
</feature>
<reference evidence="3" key="1">
    <citation type="submission" date="2022-11" db="EMBL/GenBank/DDBJ databases">
        <authorList>
            <person name="Kikuchi T."/>
        </authorList>
    </citation>
    <scope>NUCLEOTIDE SEQUENCE</scope>
    <source>
        <strain evidence="3">PS1010</strain>
    </source>
</reference>
<organism evidence="3 4">
    <name type="scientific">Caenorhabditis angaria</name>
    <dbReference type="NCBI Taxonomy" id="860376"/>
    <lineage>
        <taxon>Eukaryota</taxon>
        <taxon>Metazoa</taxon>
        <taxon>Ecdysozoa</taxon>
        <taxon>Nematoda</taxon>
        <taxon>Chromadorea</taxon>
        <taxon>Rhabditida</taxon>
        <taxon>Rhabditina</taxon>
        <taxon>Rhabditomorpha</taxon>
        <taxon>Rhabditoidea</taxon>
        <taxon>Rhabditidae</taxon>
        <taxon>Peloderinae</taxon>
        <taxon>Caenorhabditis</taxon>
    </lineage>
</organism>
<dbReference type="Pfam" id="PF00651">
    <property type="entry name" value="BTB"/>
    <property type="match status" value="1"/>
</dbReference>
<comment type="caution">
    <text evidence="3">The sequence shown here is derived from an EMBL/GenBank/DDBJ whole genome shotgun (WGS) entry which is preliminary data.</text>
</comment>
<feature type="region of interest" description="Disordered" evidence="1">
    <location>
        <begin position="30"/>
        <end position="87"/>
    </location>
</feature>
<dbReference type="InterPro" id="IPR011333">
    <property type="entry name" value="SKP1/BTB/POZ_sf"/>
</dbReference>
<name>A0A9P1IUS3_9PELO</name>
<dbReference type="PANTHER" id="PTHR22743">
    <property type="entry name" value="MEPRIN/TRAF-LIKE MATH FAMILY-C.ELEGANS"/>
    <property type="match status" value="1"/>
</dbReference>
<feature type="region of interest" description="Disordered" evidence="1">
    <location>
        <begin position="99"/>
        <end position="148"/>
    </location>
</feature>
<dbReference type="InterPro" id="IPR000210">
    <property type="entry name" value="BTB/POZ_dom"/>
</dbReference>
<keyword evidence="4" id="KW-1185">Reference proteome</keyword>
<feature type="domain" description="BTB" evidence="2">
    <location>
        <begin position="165"/>
        <end position="267"/>
    </location>
</feature>
<dbReference type="InterPro" id="IPR052664">
    <property type="entry name" value="BTB-MATH_domain_protein"/>
</dbReference>
<dbReference type="OrthoDB" id="5863975at2759"/>
<accession>A0A9P1IUS3</accession>
<dbReference type="AlphaFoldDB" id="A0A9P1IUS3"/>
<dbReference type="PANTHER" id="PTHR22743:SF171">
    <property type="entry name" value="BTB DOMAIN-CONTAINING PROTEIN"/>
    <property type="match status" value="1"/>
</dbReference>
<feature type="compositionally biased region" description="Low complexity" evidence="1">
    <location>
        <begin position="482"/>
        <end position="496"/>
    </location>
</feature>